<protein>
    <submittedName>
        <fullName evidence="2 3">F-box domain-containing protein</fullName>
    </submittedName>
</protein>
<reference evidence="2" key="3">
    <citation type="submission" date="2020-06" db="EMBL/GenBank/DDBJ databases">
        <title>Helianthus annuus Genome sequencing and assembly Release 2.</title>
        <authorList>
            <person name="Gouzy J."/>
            <person name="Langlade N."/>
            <person name="Munos S."/>
        </authorList>
    </citation>
    <scope>NUCLEOTIDE SEQUENCE</scope>
    <source>
        <tissue evidence="2">Leaves</tissue>
    </source>
</reference>
<dbReference type="OrthoDB" id="687122at2759"/>
<reference evidence="3" key="2">
    <citation type="submission" date="2017-02" db="EMBL/GenBank/DDBJ databases">
        <title>Sunflower complete genome.</title>
        <authorList>
            <person name="Langlade N."/>
            <person name="Munos S."/>
        </authorList>
    </citation>
    <scope>NUCLEOTIDE SEQUENCE [LARGE SCALE GENOMIC DNA]</scope>
    <source>
        <tissue evidence="3">Leaves</tissue>
    </source>
</reference>
<proteinExistence type="predicted"/>
<keyword evidence="4" id="KW-1185">Reference proteome</keyword>
<dbReference type="EMBL" id="CM007894">
    <property type="protein sequence ID" value="OTG25320.1"/>
    <property type="molecule type" value="Genomic_DNA"/>
</dbReference>
<dbReference type="NCBIfam" id="TIGR01640">
    <property type="entry name" value="F_box_assoc_1"/>
    <property type="match status" value="1"/>
</dbReference>
<evidence type="ECO:0000259" key="1">
    <source>
        <dbReference type="PROSITE" id="PS50181"/>
    </source>
</evidence>
<dbReference type="InterPro" id="IPR017451">
    <property type="entry name" value="F-box-assoc_interact_dom"/>
</dbReference>
<sequence length="464" mass="53488">MEQQSSNRGIRVFQLLKYLVKKWKLLSSILHLKSKSVGEHQEVITISIDTQLPEETTVSVDAELIPEDIILEILSRLPVKSILKMGSVSKLWLSLISEPSFYKFQFTQATAARRSALLISAYDTSTRKRYLLSAPNDGGPVTHLMTPDARTIISKETTEVEYLNGLVLFSSGNGFIMHNFAFILNPSTHKIFKLPGPASEPDCLSYGDGHICYFFGFDETRNEHKVLTIRMFVDHDQRWTYPFTPKSIEIMIFSLSNLSWRKIDQDLPSNIIRDWNVGTKHSVCVNSVIHVILQNPNKILAFDLRTEKFSLINLPVDAVRDASYRDTCKKGLNTIISNQPFLMKINGYLGVMCRNPVAGRDEMDIWILLDYEYRLWLKESVWFLKSWFLLDGPFALNPFIRNNIRVTYRGSMRVRMFNVPMYDMESRCPKAVEFELGYPFLHPRTVRFDHVGSYIESMFPLPSN</sequence>
<dbReference type="InterPro" id="IPR013187">
    <property type="entry name" value="F-box-assoc_dom_typ3"/>
</dbReference>
<dbReference type="PROSITE" id="PS50181">
    <property type="entry name" value="FBOX"/>
    <property type="match status" value="1"/>
</dbReference>
<organism evidence="3 4">
    <name type="scientific">Helianthus annuus</name>
    <name type="common">Common sunflower</name>
    <dbReference type="NCBI Taxonomy" id="4232"/>
    <lineage>
        <taxon>Eukaryota</taxon>
        <taxon>Viridiplantae</taxon>
        <taxon>Streptophyta</taxon>
        <taxon>Embryophyta</taxon>
        <taxon>Tracheophyta</taxon>
        <taxon>Spermatophyta</taxon>
        <taxon>Magnoliopsida</taxon>
        <taxon>eudicotyledons</taxon>
        <taxon>Gunneridae</taxon>
        <taxon>Pentapetalae</taxon>
        <taxon>asterids</taxon>
        <taxon>campanulids</taxon>
        <taxon>Asterales</taxon>
        <taxon>Asteraceae</taxon>
        <taxon>Asteroideae</taxon>
        <taxon>Heliantheae alliance</taxon>
        <taxon>Heliantheae</taxon>
        <taxon>Helianthus</taxon>
    </lineage>
</organism>
<reference evidence="2 4" key="1">
    <citation type="journal article" date="2017" name="Nature">
        <title>The sunflower genome provides insights into oil metabolism, flowering and Asterid evolution.</title>
        <authorList>
            <person name="Badouin H."/>
            <person name="Gouzy J."/>
            <person name="Grassa C.J."/>
            <person name="Murat F."/>
            <person name="Staton S.E."/>
            <person name="Cottret L."/>
            <person name="Lelandais-Briere C."/>
            <person name="Owens G.L."/>
            <person name="Carrere S."/>
            <person name="Mayjonade B."/>
            <person name="Legrand L."/>
            <person name="Gill N."/>
            <person name="Kane N.C."/>
            <person name="Bowers J.E."/>
            <person name="Hubner S."/>
            <person name="Bellec A."/>
            <person name="Berard A."/>
            <person name="Berges H."/>
            <person name="Blanchet N."/>
            <person name="Boniface M.C."/>
            <person name="Brunel D."/>
            <person name="Catrice O."/>
            <person name="Chaidir N."/>
            <person name="Claudel C."/>
            <person name="Donnadieu C."/>
            <person name="Faraut T."/>
            <person name="Fievet G."/>
            <person name="Helmstetter N."/>
            <person name="King M."/>
            <person name="Knapp S.J."/>
            <person name="Lai Z."/>
            <person name="Le Paslier M.C."/>
            <person name="Lippi Y."/>
            <person name="Lorenzon L."/>
            <person name="Mandel J.R."/>
            <person name="Marage G."/>
            <person name="Marchand G."/>
            <person name="Marquand E."/>
            <person name="Bret-Mestries E."/>
            <person name="Morien E."/>
            <person name="Nambeesan S."/>
            <person name="Nguyen T."/>
            <person name="Pegot-Espagnet P."/>
            <person name="Pouilly N."/>
            <person name="Raftis F."/>
            <person name="Sallet E."/>
            <person name="Schiex T."/>
            <person name="Thomas J."/>
            <person name="Vandecasteele C."/>
            <person name="Vares D."/>
            <person name="Vear F."/>
            <person name="Vautrin S."/>
            <person name="Crespi M."/>
            <person name="Mangin B."/>
            <person name="Burke J.M."/>
            <person name="Salse J."/>
            <person name="Munos S."/>
            <person name="Vincourt P."/>
            <person name="Rieseberg L.H."/>
            <person name="Langlade N.B."/>
        </authorList>
    </citation>
    <scope>NUCLEOTIDE SEQUENCE [LARGE SCALE GENOMIC DNA]</scope>
    <source>
        <strain evidence="4">cv. SF193</strain>
        <tissue evidence="2">Leaves</tissue>
    </source>
</reference>
<dbReference type="Gene3D" id="1.20.1280.50">
    <property type="match status" value="1"/>
</dbReference>
<dbReference type="InterPro" id="IPR036047">
    <property type="entry name" value="F-box-like_dom_sf"/>
</dbReference>
<dbReference type="CDD" id="cd22157">
    <property type="entry name" value="F-box_AtFBW1-like"/>
    <property type="match status" value="1"/>
</dbReference>
<evidence type="ECO:0000313" key="2">
    <source>
        <dbReference type="EMBL" id="KAF5805807.1"/>
    </source>
</evidence>
<dbReference type="InParanoid" id="A0A251UPJ7"/>
<evidence type="ECO:0000313" key="4">
    <source>
        <dbReference type="Proteomes" id="UP000215914"/>
    </source>
</evidence>
<dbReference type="SUPFAM" id="SSF81383">
    <property type="entry name" value="F-box domain"/>
    <property type="match status" value="1"/>
</dbReference>
<feature type="domain" description="F-box" evidence="1">
    <location>
        <begin position="59"/>
        <end position="105"/>
    </location>
</feature>
<accession>A0A251UPJ7</accession>
<dbReference type="Pfam" id="PF08268">
    <property type="entry name" value="FBA_3"/>
    <property type="match status" value="1"/>
</dbReference>
<dbReference type="PANTHER" id="PTHR31111">
    <property type="entry name" value="BNAA05G37150D PROTEIN-RELATED"/>
    <property type="match status" value="1"/>
</dbReference>
<dbReference type="Pfam" id="PF00646">
    <property type="entry name" value="F-box"/>
    <property type="match status" value="1"/>
</dbReference>
<dbReference type="SMART" id="SM00256">
    <property type="entry name" value="FBOX"/>
    <property type="match status" value="1"/>
</dbReference>
<name>A0A251UPJ7_HELAN</name>
<dbReference type="Gramene" id="mRNA:HanXRQr2_Chr05g0213811">
    <property type="protein sequence ID" value="CDS:HanXRQr2_Chr05g0213811.1"/>
    <property type="gene ID" value="HanXRQr2_Chr05g0213811"/>
</dbReference>
<dbReference type="EMBL" id="MNCJ02000320">
    <property type="protein sequence ID" value="KAF5805807.1"/>
    <property type="molecule type" value="Genomic_DNA"/>
</dbReference>
<dbReference type="InterPro" id="IPR001810">
    <property type="entry name" value="F-box_dom"/>
</dbReference>
<gene>
    <name evidence="3" type="ORF">HannXRQ_Chr05g0146381</name>
    <name evidence="2" type="ORF">HanXRQr2_Chr05g0213811</name>
</gene>
<dbReference type="Proteomes" id="UP000215914">
    <property type="component" value="Chromosome 5"/>
</dbReference>
<dbReference type="AlphaFoldDB" id="A0A251UPJ7"/>
<dbReference type="PANTHER" id="PTHR31111:SF125">
    <property type="entry name" value="F-BOX PROTEIN CPR30-LIKE"/>
    <property type="match status" value="1"/>
</dbReference>
<evidence type="ECO:0000313" key="3">
    <source>
        <dbReference type="EMBL" id="OTG25320.1"/>
    </source>
</evidence>